<accession>A0A397S436</accession>
<dbReference type="EMBL" id="QKYT01000902">
    <property type="protein sequence ID" value="RIA80758.1"/>
    <property type="molecule type" value="Genomic_DNA"/>
</dbReference>
<protein>
    <submittedName>
        <fullName evidence="2">Uncharacterized protein</fullName>
    </submittedName>
</protein>
<feature type="compositionally biased region" description="Basic and acidic residues" evidence="1">
    <location>
        <begin position="185"/>
        <end position="199"/>
    </location>
</feature>
<dbReference type="Proteomes" id="UP000265703">
    <property type="component" value="Unassembled WGS sequence"/>
</dbReference>
<dbReference type="STRING" id="658196.A0A397S436"/>
<dbReference type="AlphaFoldDB" id="A0A397S436"/>
<reference evidence="2 3" key="1">
    <citation type="submission" date="2018-06" db="EMBL/GenBank/DDBJ databases">
        <title>Comparative genomics reveals the genomic features of Rhizophagus irregularis, R. cerebriforme, R. diaphanum and Gigaspora rosea, and their symbiotic lifestyle signature.</title>
        <authorList>
            <person name="Morin E."/>
            <person name="San Clemente H."/>
            <person name="Chen E.C.H."/>
            <person name="De La Providencia I."/>
            <person name="Hainaut M."/>
            <person name="Kuo A."/>
            <person name="Kohler A."/>
            <person name="Murat C."/>
            <person name="Tang N."/>
            <person name="Roy S."/>
            <person name="Loubradou J."/>
            <person name="Henrissat B."/>
            <person name="Grigoriev I.V."/>
            <person name="Corradi N."/>
            <person name="Roux C."/>
            <person name="Martin F.M."/>
        </authorList>
    </citation>
    <scope>NUCLEOTIDE SEQUENCE [LARGE SCALE GENOMIC DNA]</scope>
    <source>
        <strain evidence="2 3">DAOM 227022</strain>
    </source>
</reference>
<sequence length="732" mass="83945">MRGLAFQCKWHPSGRMQGTPWALPVLKCANPNKLCEHLNRKFKCKPIPIQTPTPQVKNQGGAPVVHVRGKDRRKEKSKVVNPIPDLQLVNQTPVPVSEFQKEAPILGIDYITEEEAKNWISPNARKPGENYKTWEKRLVQKWKELDLGDHDIPVSLDDCLTLYHDLEQYDPEAVRQLTLKELEKYSKVSPRDEPSEVKQQDGQVDSEAGPGPATQANRKKQRKIVVPITAKDIHFKECPVEVLQIELHRKDQIKSAIVVKCLYLLDKKDKEDFANKVYKVKYHRGEMRPILLEEDIDEHITLTVGEIDKQVEEALLKGSGYTLERIEEISIEAYTLRRGTAGSHKLTPKRLANTKSTINPDNKGLIDPETNKPCERCLKGALDIVKLDGIPMPTPICSRIFDKIEEMNPDISISVWEWKEETATPKPVIATLTDITKSEDDKYGQKNHFLWIKNSSRLIYGNSAHKEKKHLYDGCIQSWPSEKALEHHIEWCPRIHKNASQRVTMPVKGVNNFEEFKNYGRMINAPCVIIADFEADNKKCDEAYGGSMRKLAEQKANKNATQEFVRRIDQELVKINEVLAIKHERIETEEDKKRFADAISCWICKGYDSHLVCESVGRSANAQHIRVIAETFERYKSMKVGQLKYIDSQQFMNNGLANLTKNLGDVHPITSQHFKDFTPDQISLATRKGIYPYDYIDSHDRFKEAELPSIHEFHSTLKGKISQEDYIHAQKV</sequence>
<evidence type="ECO:0000313" key="3">
    <source>
        <dbReference type="Proteomes" id="UP000265703"/>
    </source>
</evidence>
<dbReference type="PANTHER" id="PTHR31511:SF12">
    <property type="entry name" value="RHO TERMINATION FACTOR N-TERMINAL DOMAIN-CONTAINING PROTEIN"/>
    <property type="match status" value="1"/>
</dbReference>
<proteinExistence type="predicted"/>
<feature type="region of interest" description="Disordered" evidence="1">
    <location>
        <begin position="185"/>
        <end position="220"/>
    </location>
</feature>
<comment type="caution">
    <text evidence="2">The sequence shown here is derived from an EMBL/GenBank/DDBJ whole genome shotgun (WGS) entry which is preliminary data.</text>
</comment>
<evidence type="ECO:0000256" key="1">
    <source>
        <dbReference type="SAM" id="MobiDB-lite"/>
    </source>
</evidence>
<gene>
    <name evidence="2" type="ORF">C1645_838116</name>
</gene>
<dbReference type="PANTHER" id="PTHR31511">
    <property type="entry name" value="PROTEIN CBG23764"/>
    <property type="match status" value="1"/>
</dbReference>
<name>A0A397S436_9GLOM</name>
<dbReference type="OrthoDB" id="2331628at2759"/>
<evidence type="ECO:0000313" key="2">
    <source>
        <dbReference type="EMBL" id="RIA80758.1"/>
    </source>
</evidence>
<organism evidence="2 3">
    <name type="scientific">Glomus cerebriforme</name>
    <dbReference type="NCBI Taxonomy" id="658196"/>
    <lineage>
        <taxon>Eukaryota</taxon>
        <taxon>Fungi</taxon>
        <taxon>Fungi incertae sedis</taxon>
        <taxon>Mucoromycota</taxon>
        <taxon>Glomeromycotina</taxon>
        <taxon>Glomeromycetes</taxon>
        <taxon>Glomerales</taxon>
        <taxon>Glomeraceae</taxon>
        <taxon>Glomus</taxon>
    </lineage>
</organism>
<keyword evidence="3" id="KW-1185">Reference proteome</keyword>